<dbReference type="EMBL" id="BAAAXZ010000027">
    <property type="protein sequence ID" value="GAA2913770.1"/>
    <property type="molecule type" value="Genomic_DNA"/>
</dbReference>
<accession>A0ABN3WI64</accession>
<dbReference type="InterPro" id="IPR043917">
    <property type="entry name" value="DUF5753"/>
</dbReference>
<name>A0ABN3WI64_STRTU</name>
<organism evidence="2 3">
    <name type="scientific">Streptomyces thioluteus</name>
    <dbReference type="NCBI Taxonomy" id="66431"/>
    <lineage>
        <taxon>Bacteria</taxon>
        <taxon>Bacillati</taxon>
        <taxon>Actinomycetota</taxon>
        <taxon>Actinomycetes</taxon>
        <taxon>Kitasatosporales</taxon>
        <taxon>Streptomycetaceae</taxon>
        <taxon>Streptomyces</taxon>
    </lineage>
</organism>
<comment type="caution">
    <text evidence="2">The sequence shown here is derived from an EMBL/GenBank/DDBJ whole genome shotgun (WGS) entry which is preliminary data.</text>
</comment>
<gene>
    <name evidence="2" type="ORF">GCM10020221_06820</name>
</gene>
<dbReference type="RefSeq" id="WP_344960827.1">
    <property type="nucleotide sequence ID" value="NZ_BAAAXZ010000027.1"/>
</dbReference>
<evidence type="ECO:0000313" key="3">
    <source>
        <dbReference type="Proteomes" id="UP001501102"/>
    </source>
</evidence>
<sequence length="119" mass="12966">MFWVVLDENVIRRRVGGAAVMGEQLSHVAALAERRRIGLQVLPFDVGVPPVSGMLSLMTFEDAPPVAYSEGTRSGEVMDDPEWVTGLEQSYGYVRAAAFSPERSLALVQQVAKECVNGQ</sequence>
<evidence type="ECO:0000259" key="1">
    <source>
        <dbReference type="Pfam" id="PF19054"/>
    </source>
</evidence>
<proteinExistence type="predicted"/>
<evidence type="ECO:0000313" key="2">
    <source>
        <dbReference type="EMBL" id="GAA2913770.1"/>
    </source>
</evidence>
<reference evidence="2 3" key="1">
    <citation type="journal article" date="2019" name="Int. J. Syst. Evol. Microbiol.">
        <title>The Global Catalogue of Microorganisms (GCM) 10K type strain sequencing project: providing services to taxonomists for standard genome sequencing and annotation.</title>
        <authorList>
            <consortium name="The Broad Institute Genomics Platform"/>
            <consortium name="The Broad Institute Genome Sequencing Center for Infectious Disease"/>
            <person name="Wu L."/>
            <person name="Ma J."/>
        </authorList>
    </citation>
    <scope>NUCLEOTIDE SEQUENCE [LARGE SCALE GENOMIC DNA]</scope>
    <source>
        <strain evidence="2 3">JCM 4087</strain>
    </source>
</reference>
<keyword evidence="3" id="KW-1185">Reference proteome</keyword>
<protein>
    <recommendedName>
        <fullName evidence="1">DUF5753 domain-containing protein</fullName>
    </recommendedName>
</protein>
<dbReference type="Proteomes" id="UP001501102">
    <property type="component" value="Unassembled WGS sequence"/>
</dbReference>
<feature type="domain" description="DUF5753" evidence="1">
    <location>
        <begin position="2"/>
        <end position="109"/>
    </location>
</feature>
<dbReference type="Pfam" id="PF19054">
    <property type="entry name" value="DUF5753"/>
    <property type="match status" value="1"/>
</dbReference>